<keyword evidence="12" id="KW-0121">Carboxypeptidase</keyword>
<dbReference type="GO" id="GO:0009252">
    <property type="term" value="P:peptidoglycan biosynthetic process"/>
    <property type="evidence" value="ECO:0007669"/>
    <property type="project" value="UniProtKB-KW"/>
</dbReference>
<feature type="active site" description="Acyl-ester intermediate" evidence="7">
    <location>
        <position position="51"/>
    </location>
</feature>
<evidence type="ECO:0000256" key="6">
    <source>
        <dbReference type="ARBA" id="ARBA00023316"/>
    </source>
</evidence>
<keyword evidence="6" id="KW-0961">Cell wall biogenesis/degradation</keyword>
<name>A0A178MYB4_9PROT</name>
<feature type="signal peptide" evidence="10">
    <location>
        <begin position="1"/>
        <end position="19"/>
    </location>
</feature>
<dbReference type="Gene3D" id="3.40.710.10">
    <property type="entry name" value="DD-peptidase/beta-lactamase superfamily"/>
    <property type="match status" value="1"/>
</dbReference>
<dbReference type="SUPFAM" id="SSF56601">
    <property type="entry name" value="beta-lactamase/transpeptidase-like"/>
    <property type="match status" value="1"/>
</dbReference>
<organism evidence="12 13">
    <name type="scientific">Magnetospirillum moscoviense</name>
    <dbReference type="NCBI Taxonomy" id="1437059"/>
    <lineage>
        <taxon>Bacteria</taxon>
        <taxon>Pseudomonadati</taxon>
        <taxon>Pseudomonadota</taxon>
        <taxon>Alphaproteobacteria</taxon>
        <taxon>Rhodospirillales</taxon>
        <taxon>Rhodospirillaceae</taxon>
        <taxon>Magnetospirillum</taxon>
    </lineage>
</organism>
<dbReference type="GO" id="GO:0008360">
    <property type="term" value="P:regulation of cell shape"/>
    <property type="evidence" value="ECO:0007669"/>
    <property type="project" value="UniProtKB-KW"/>
</dbReference>
<evidence type="ECO:0000313" key="13">
    <source>
        <dbReference type="Proteomes" id="UP000078543"/>
    </source>
</evidence>
<dbReference type="OrthoDB" id="9795979at2"/>
<evidence type="ECO:0000256" key="3">
    <source>
        <dbReference type="ARBA" id="ARBA00022801"/>
    </source>
</evidence>
<dbReference type="STRING" id="1437059.A6A05_06805"/>
<evidence type="ECO:0000259" key="11">
    <source>
        <dbReference type="Pfam" id="PF00768"/>
    </source>
</evidence>
<evidence type="ECO:0000256" key="2">
    <source>
        <dbReference type="ARBA" id="ARBA00022729"/>
    </source>
</evidence>
<keyword evidence="4" id="KW-0133">Cell shape</keyword>
<keyword evidence="5" id="KW-0573">Peptidoglycan synthesis</keyword>
<evidence type="ECO:0000256" key="8">
    <source>
        <dbReference type="PIRSR" id="PIRSR618044-2"/>
    </source>
</evidence>
<evidence type="ECO:0000256" key="10">
    <source>
        <dbReference type="SAM" id="SignalP"/>
    </source>
</evidence>
<protein>
    <submittedName>
        <fullName evidence="12">D-alanyl-D-alanine carboxypeptidase</fullName>
    </submittedName>
</protein>
<evidence type="ECO:0000256" key="5">
    <source>
        <dbReference type="ARBA" id="ARBA00022984"/>
    </source>
</evidence>
<dbReference type="InterPro" id="IPR001967">
    <property type="entry name" value="Peptidase_S11_N"/>
</dbReference>
<reference evidence="12 13" key="1">
    <citation type="submission" date="2016-04" db="EMBL/GenBank/DDBJ databases">
        <title>Draft genome sequence of freshwater magnetotactic bacteria Magnetospirillum marisnigri SP-1 and Magnetospirillum moscoviense BB-1.</title>
        <authorList>
            <person name="Koziaeva V."/>
            <person name="Dziuba M.V."/>
            <person name="Ivanov T.M."/>
            <person name="Kuznetsov B."/>
            <person name="Grouzdev D.S."/>
        </authorList>
    </citation>
    <scope>NUCLEOTIDE SEQUENCE [LARGE SCALE GENOMIC DNA]</scope>
    <source>
        <strain evidence="12 13">BB-1</strain>
    </source>
</reference>
<dbReference type="PANTHER" id="PTHR21581">
    <property type="entry name" value="D-ALANYL-D-ALANINE CARBOXYPEPTIDASE"/>
    <property type="match status" value="1"/>
</dbReference>
<feature type="domain" description="Peptidase S11 D-alanyl-D-alanine carboxypeptidase A N-terminal" evidence="11">
    <location>
        <begin position="18"/>
        <end position="243"/>
    </location>
</feature>
<comment type="similarity">
    <text evidence="1 9">Belongs to the peptidase S11 family.</text>
</comment>
<sequence>MRQLAALALIALWLTPARAAEQHSPATLVIDAGSGRVLLEDRAGQPRHPASLTKLMTVYVAFTELAAGRVSPDTRLTVSDAAAAQGGSVLGLKAGQTLTLAEALRAVVVRSANDAAVAVAEHLAGSEPAFATRMTREAARLGMNATRFANATGLTAAGHLTTARDMALLALALKRDFPDRWSLFSAREVEWRKNRLPTLNGFLTAYQGAEGMKTGFTCPAGYNLTAAASRGGRQAIAVVMGAASKEQRLALAARLMDRAFNGATEGTALVQLANLPGPAPDLSSDSCRGGVPGDSFALPKAPAGWAIEVAFGRDRATVARELAREAKALRAELAGGTPIVTVRPFDGGLRYRGLITGLKEEKAVPACLRLRQHGEERCLTLSPTAVEGAIDTERRWRMYAAR</sequence>
<evidence type="ECO:0000313" key="12">
    <source>
        <dbReference type="EMBL" id="OAN60913.1"/>
    </source>
</evidence>
<feature type="active site" description="Proton acceptor" evidence="7">
    <location>
        <position position="54"/>
    </location>
</feature>
<keyword evidence="3" id="KW-0378">Hydrolase</keyword>
<proteinExistence type="inferred from homology"/>
<dbReference type="GO" id="GO:0006508">
    <property type="term" value="P:proteolysis"/>
    <property type="evidence" value="ECO:0007669"/>
    <property type="project" value="InterPro"/>
</dbReference>
<dbReference type="GO" id="GO:0009002">
    <property type="term" value="F:serine-type D-Ala-D-Ala carboxypeptidase activity"/>
    <property type="evidence" value="ECO:0007669"/>
    <property type="project" value="InterPro"/>
</dbReference>
<evidence type="ECO:0000256" key="1">
    <source>
        <dbReference type="ARBA" id="ARBA00007164"/>
    </source>
</evidence>
<keyword evidence="13" id="KW-1185">Reference proteome</keyword>
<evidence type="ECO:0000256" key="9">
    <source>
        <dbReference type="RuleBase" id="RU004016"/>
    </source>
</evidence>
<evidence type="ECO:0000256" key="4">
    <source>
        <dbReference type="ARBA" id="ARBA00022960"/>
    </source>
</evidence>
<dbReference type="InterPro" id="IPR018044">
    <property type="entry name" value="Peptidase_S11"/>
</dbReference>
<dbReference type="Proteomes" id="UP000078543">
    <property type="component" value="Unassembled WGS sequence"/>
</dbReference>
<keyword evidence="12" id="KW-0645">Protease</keyword>
<dbReference type="GO" id="GO:0071555">
    <property type="term" value="P:cell wall organization"/>
    <property type="evidence" value="ECO:0007669"/>
    <property type="project" value="UniProtKB-KW"/>
</dbReference>
<accession>A0A178MYB4</accession>
<feature type="chain" id="PRO_5008092355" evidence="10">
    <location>
        <begin position="20"/>
        <end position="402"/>
    </location>
</feature>
<dbReference type="AlphaFoldDB" id="A0A178MYB4"/>
<comment type="caution">
    <text evidence="12">The sequence shown here is derived from an EMBL/GenBank/DDBJ whole genome shotgun (WGS) entry which is preliminary data.</text>
</comment>
<dbReference type="RefSeq" id="WP_068497263.1">
    <property type="nucleotide sequence ID" value="NZ_LWQU01000054.1"/>
</dbReference>
<feature type="active site" evidence="7">
    <location>
        <position position="111"/>
    </location>
</feature>
<evidence type="ECO:0000256" key="7">
    <source>
        <dbReference type="PIRSR" id="PIRSR618044-1"/>
    </source>
</evidence>
<feature type="binding site" evidence="8">
    <location>
        <position position="213"/>
    </location>
    <ligand>
        <name>substrate</name>
    </ligand>
</feature>
<dbReference type="InterPro" id="IPR012338">
    <property type="entry name" value="Beta-lactam/transpept-like"/>
</dbReference>
<dbReference type="Pfam" id="PF00768">
    <property type="entry name" value="Peptidase_S11"/>
    <property type="match status" value="1"/>
</dbReference>
<gene>
    <name evidence="12" type="ORF">A6A05_06805</name>
</gene>
<dbReference type="PRINTS" id="PR00725">
    <property type="entry name" value="DADACBPTASE1"/>
</dbReference>
<dbReference type="PANTHER" id="PTHR21581:SF6">
    <property type="entry name" value="TRAFFICKING PROTEIN PARTICLE COMPLEX SUBUNIT 12"/>
    <property type="match status" value="1"/>
</dbReference>
<dbReference type="EMBL" id="LWQU01000054">
    <property type="protein sequence ID" value="OAN60913.1"/>
    <property type="molecule type" value="Genomic_DNA"/>
</dbReference>
<keyword evidence="2 10" id="KW-0732">Signal</keyword>